<feature type="region of interest" description="Disordered" evidence="1">
    <location>
        <begin position="137"/>
        <end position="161"/>
    </location>
</feature>
<reference evidence="3" key="1">
    <citation type="journal article" date="2017" name="Nat. Ecol. Evol.">
        <title>Genome expansion and lineage-specific genetic innovations in the forest pathogenic fungi Armillaria.</title>
        <authorList>
            <person name="Sipos G."/>
            <person name="Prasanna A.N."/>
            <person name="Walter M.C."/>
            <person name="O'Connor E."/>
            <person name="Balint B."/>
            <person name="Krizsan K."/>
            <person name="Kiss B."/>
            <person name="Hess J."/>
            <person name="Varga T."/>
            <person name="Slot J."/>
            <person name="Riley R."/>
            <person name="Boka B."/>
            <person name="Rigling D."/>
            <person name="Barry K."/>
            <person name="Lee J."/>
            <person name="Mihaltcheva S."/>
            <person name="LaButti K."/>
            <person name="Lipzen A."/>
            <person name="Waldron R."/>
            <person name="Moloney N.M."/>
            <person name="Sperisen C."/>
            <person name="Kredics L."/>
            <person name="Vagvoelgyi C."/>
            <person name="Patrignani A."/>
            <person name="Fitzpatrick D."/>
            <person name="Nagy I."/>
            <person name="Doyle S."/>
            <person name="Anderson J.B."/>
            <person name="Grigoriev I.V."/>
            <person name="Gueldener U."/>
            <person name="Muensterkoetter M."/>
            <person name="Nagy L.G."/>
        </authorList>
    </citation>
    <scope>NUCLEOTIDE SEQUENCE [LARGE SCALE GENOMIC DNA]</scope>
    <source>
        <strain evidence="3">Ar21-2</strain>
    </source>
</reference>
<feature type="region of interest" description="Disordered" evidence="1">
    <location>
        <begin position="11"/>
        <end position="116"/>
    </location>
</feature>
<organism evidence="2 3">
    <name type="scientific">Armillaria gallica</name>
    <name type="common">Bulbous honey fungus</name>
    <name type="synonym">Armillaria bulbosa</name>
    <dbReference type="NCBI Taxonomy" id="47427"/>
    <lineage>
        <taxon>Eukaryota</taxon>
        <taxon>Fungi</taxon>
        <taxon>Dikarya</taxon>
        <taxon>Basidiomycota</taxon>
        <taxon>Agaricomycotina</taxon>
        <taxon>Agaricomycetes</taxon>
        <taxon>Agaricomycetidae</taxon>
        <taxon>Agaricales</taxon>
        <taxon>Marasmiineae</taxon>
        <taxon>Physalacriaceae</taxon>
        <taxon>Armillaria</taxon>
    </lineage>
</organism>
<sequence>MHIKVFPEFVLHQSWPGTRQGDAQGGGEQGFGGNNGPSGGPGQAPSSDRHRSQNGPLRLNGNQDGHDDQSGRQPGQGPQNGRPEVTVATDQMDPGGDRQRQGGPPDSQGGSLLAQAPSLLRSGVQCELKYTCLGSKEDNVPHRELGGLSTNTACEPVNAGR</sequence>
<dbReference type="InParanoid" id="A0A2H3CG51"/>
<evidence type="ECO:0000313" key="3">
    <source>
        <dbReference type="Proteomes" id="UP000217790"/>
    </source>
</evidence>
<dbReference type="AlphaFoldDB" id="A0A2H3CG51"/>
<proteinExistence type="predicted"/>
<gene>
    <name evidence="2" type="ORF">ARMGADRAFT_1040136</name>
</gene>
<keyword evidence="3" id="KW-1185">Reference proteome</keyword>
<dbReference type="EMBL" id="KZ293748">
    <property type="protein sequence ID" value="PBK80304.1"/>
    <property type="molecule type" value="Genomic_DNA"/>
</dbReference>
<protein>
    <submittedName>
        <fullName evidence="2">Uncharacterized protein</fullName>
    </submittedName>
</protein>
<feature type="compositionally biased region" description="Low complexity" evidence="1">
    <location>
        <begin position="71"/>
        <end position="83"/>
    </location>
</feature>
<accession>A0A2H3CG51</accession>
<name>A0A2H3CG51_ARMGA</name>
<dbReference type="Proteomes" id="UP000217790">
    <property type="component" value="Unassembled WGS sequence"/>
</dbReference>
<evidence type="ECO:0000313" key="2">
    <source>
        <dbReference type="EMBL" id="PBK80304.1"/>
    </source>
</evidence>
<evidence type="ECO:0000256" key="1">
    <source>
        <dbReference type="SAM" id="MobiDB-lite"/>
    </source>
</evidence>
<feature type="compositionally biased region" description="Gly residues" evidence="1">
    <location>
        <begin position="23"/>
        <end position="42"/>
    </location>
</feature>